<dbReference type="EMBL" id="UYRT01086806">
    <property type="protein sequence ID" value="VDN31800.1"/>
    <property type="molecule type" value="Genomic_DNA"/>
</dbReference>
<accession>A0A183EBX2</accession>
<gene>
    <name evidence="1" type="ORF">GPUH_LOCUS18463</name>
</gene>
<dbReference type="WBParaSite" id="GPUH_0001848801-mRNA-1">
    <property type="protein sequence ID" value="GPUH_0001848801-mRNA-1"/>
    <property type="gene ID" value="GPUH_0001848801"/>
</dbReference>
<protein>
    <submittedName>
        <fullName evidence="3">Transposase</fullName>
    </submittedName>
</protein>
<dbReference type="AlphaFoldDB" id="A0A183EBX2"/>
<evidence type="ECO:0000313" key="2">
    <source>
        <dbReference type="Proteomes" id="UP000271098"/>
    </source>
</evidence>
<sequence>MMRDTTTNFSQIIRTRIRRASVESWMNADLLFALSGETRTNKQTLSTSVQVEYLGRRDQVGRLQRQPLQTKNADHWIASTHCCN</sequence>
<keyword evidence="2" id="KW-1185">Reference proteome</keyword>
<reference evidence="1 2" key="2">
    <citation type="submission" date="2018-11" db="EMBL/GenBank/DDBJ databases">
        <authorList>
            <consortium name="Pathogen Informatics"/>
        </authorList>
    </citation>
    <scope>NUCLEOTIDE SEQUENCE [LARGE SCALE GENOMIC DNA]</scope>
</reference>
<evidence type="ECO:0000313" key="1">
    <source>
        <dbReference type="EMBL" id="VDN31800.1"/>
    </source>
</evidence>
<organism evidence="3">
    <name type="scientific">Gongylonema pulchrum</name>
    <dbReference type="NCBI Taxonomy" id="637853"/>
    <lineage>
        <taxon>Eukaryota</taxon>
        <taxon>Metazoa</taxon>
        <taxon>Ecdysozoa</taxon>
        <taxon>Nematoda</taxon>
        <taxon>Chromadorea</taxon>
        <taxon>Rhabditida</taxon>
        <taxon>Spirurina</taxon>
        <taxon>Spiruromorpha</taxon>
        <taxon>Spiruroidea</taxon>
        <taxon>Gongylonematidae</taxon>
        <taxon>Gongylonema</taxon>
    </lineage>
</organism>
<dbReference type="Proteomes" id="UP000271098">
    <property type="component" value="Unassembled WGS sequence"/>
</dbReference>
<name>A0A183EBX2_9BILA</name>
<reference evidence="3" key="1">
    <citation type="submission" date="2016-06" db="UniProtKB">
        <authorList>
            <consortium name="WormBaseParasite"/>
        </authorList>
    </citation>
    <scope>IDENTIFICATION</scope>
</reference>
<evidence type="ECO:0000313" key="3">
    <source>
        <dbReference type="WBParaSite" id="GPUH_0001848801-mRNA-1"/>
    </source>
</evidence>
<proteinExistence type="predicted"/>